<gene>
    <name evidence="6" type="ORF">PLEOSDRAFT_1106887</name>
</gene>
<dbReference type="EMBL" id="KL198010">
    <property type="protein sequence ID" value="KDQ26007.1"/>
    <property type="molecule type" value="Genomic_DNA"/>
</dbReference>
<dbReference type="Gene3D" id="3.40.50.12660">
    <property type="match status" value="2"/>
</dbReference>
<dbReference type="GO" id="GO:0005737">
    <property type="term" value="C:cytoplasm"/>
    <property type="evidence" value="ECO:0007669"/>
    <property type="project" value="TreeGrafter"/>
</dbReference>
<dbReference type="SUPFAM" id="SSF52129">
    <property type="entry name" value="Caspase-like"/>
    <property type="match status" value="1"/>
</dbReference>
<feature type="compositionally biased region" description="Polar residues" evidence="4">
    <location>
        <begin position="14"/>
        <end position="26"/>
    </location>
</feature>
<evidence type="ECO:0000256" key="1">
    <source>
        <dbReference type="ARBA" id="ARBA00009005"/>
    </source>
</evidence>
<reference evidence="7" key="1">
    <citation type="journal article" date="2014" name="Proc. Natl. Acad. Sci. U.S.A.">
        <title>Extensive sampling of basidiomycete genomes demonstrates inadequacy of the white-rot/brown-rot paradigm for wood decay fungi.</title>
        <authorList>
            <person name="Riley R."/>
            <person name="Salamov A.A."/>
            <person name="Brown D.W."/>
            <person name="Nagy L.G."/>
            <person name="Floudas D."/>
            <person name="Held B.W."/>
            <person name="Levasseur A."/>
            <person name="Lombard V."/>
            <person name="Morin E."/>
            <person name="Otillar R."/>
            <person name="Lindquist E.A."/>
            <person name="Sun H."/>
            <person name="LaButti K.M."/>
            <person name="Schmutz J."/>
            <person name="Jabbour D."/>
            <person name="Luo H."/>
            <person name="Baker S.E."/>
            <person name="Pisabarro A.G."/>
            <person name="Walton J.D."/>
            <person name="Blanchette R.A."/>
            <person name="Henrissat B."/>
            <person name="Martin F."/>
            <person name="Cullen D."/>
            <person name="Hibbett D.S."/>
            <person name="Grigoriev I.V."/>
        </authorList>
    </citation>
    <scope>NUCLEOTIDE SEQUENCE [LARGE SCALE GENOMIC DNA]</scope>
    <source>
        <strain evidence="7">PC15</strain>
    </source>
</reference>
<evidence type="ECO:0000256" key="3">
    <source>
        <dbReference type="ARBA" id="ARBA00022807"/>
    </source>
</evidence>
<evidence type="ECO:0000256" key="4">
    <source>
        <dbReference type="SAM" id="MobiDB-lite"/>
    </source>
</evidence>
<keyword evidence="3" id="KW-0788">Thiol protease</keyword>
<evidence type="ECO:0000313" key="6">
    <source>
        <dbReference type="EMBL" id="KDQ26007.1"/>
    </source>
</evidence>
<dbReference type="PANTHER" id="PTHR48104">
    <property type="entry name" value="METACASPASE-4"/>
    <property type="match status" value="1"/>
</dbReference>
<dbReference type="InterPro" id="IPR011600">
    <property type="entry name" value="Pept_C14_caspase"/>
</dbReference>
<keyword evidence="3" id="KW-0378">Hydrolase</keyword>
<dbReference type="Proteomes" id="UP000027073">
    <property type="component" value="Unassembled WGS sequence"/>
</dbReference>
<dbReference type="InParanoid" id="A0A067NPH3"/>
<evidence type="ECO:0000313" key="7">
    <source>
        <dbReference type="Proteomes" id="UP000027073"/>
    </source>
</evidence>
<dbReference type="AlphaFoldDB" id="A0A067NPH3"/>
<evidence type="ECO:0000259" key="5">
    <source>
        <dbReference type="Pfam" id="PF00656"/>
    </source>
</evidence>
<dbReference type="InterPro" id="IPR029030">
    <property type="entry name" value="Caspase-like_dom_sf"/>
</dbReference>
<protein>
    <recommendedName>
        <fullName evidence="5">Peptidase C14 caspase domain-containing protein</fullName>
    </recommendedName>
</protein>
<keyword evidence="3" id="KW-0645">Protease</keyword>
<dbReference type="Pfam" id="PF00656">
    <property type="entry name" value="Peptidase_C14"/>
    <property type="match status" value="1"/>
</dbReference>
<proteinExistence type="inferred from homology"/>
<dbReference type="HOGENOM" id="CLU_029389_3_1_1"/>
<name>A0A067NPH3_PLEO1</name>
<accession>A0A067NPH3</accession>
<dbReference type="GO" id="GO:0006915">
    <property type="term" value="P:apoptotic process"/>
    <property type="evidence" value="ECO:0007669"/>
    <property type="project" value="UniProtKB-KW"/>
</dbReference>
<dbReference type="GO" id="GO:0006508">
    <property type="term" value="P:proteolysis"/>
    <property type="evidence" value="ECO:0007669"/>
    <property type="project" value="InterPro"/>
</dbReference>
<dbReference type="VEuPathDB" id="FungiDB:PLEOSDRAFT_1106887"/>
<organism evidence="6 7">
    <name type="scientific">Pleurotus ostreatus (strain PC15)</name>
    <name type="common">Oyster mushroom</name>
    <dbReference type="NCBI Taxonomy" id="1137138"/>
    <lineage>
        <taxon>Eukaryota</taxon>
        <taxon>Fungi</taxon>
        <taxon>Dikarya</taxon>
        <taxon>Basidiomycota</taxon>
        <taxon>Agaricomycotina</taxon>
        <taxon>Agaricomycetes</taxon>
        <taxon>Agaricomycetidae</taxon>
        <taxon>Agaricales</taxon>
        <taxon>Pleurotineae</taxon>
        <taxon>Pleurotaceae</taxon>
        <taxon>Pleurotus</taxon>
    </lineage>
</organism>
<evidence type="ECO:0000256" key="2">
    <source>
        <dbReference type="ARBA" id="ARBA00022703"/>
    </source>
</evidence>
<keyword evidence="2" id="KW-0053">Apoptosis</keyword>
<dbReference type="OrthoDB" id="3223806at2759"/>
<dbReference type="FunCoup" id="A0A067NPH3">
    <property type="interactions" value="360"/>
</dbReference>
<feature type="region of interest" description="Disordered" evidence="4">
    <location>
        <begin position="1"/>
        <end position="105"/>
    </location>
</feature>
<dbReference type="InterPro" id="IPR050452">
    <property type="entry name" value="Metacaspase"/>
</dbReference>
<dbReference type="GO" id="GO:0004197">
    <property type="term" value="F:cysteine-type endopeptidase activity"/>
    <property type="evidence" value="ECO:0007669"/>
    <property type="project" value="InterPro"/>
</dbReference>
<sequence>MAGTMRGGLISPSGAANNNRGKTQSIPLLPHSDTRLRSYAPSHGPPPRHENQSQGYNPSGGYHNQDDNQSGYRTHRPPNRPPAGTQYYGPESEDHHHNRAQPNFQYSQCDGKKKALSIGINYFGQDGQLSGCINDSKNVTRFLCSQFGYQENDIVALTDEATNPRQLPTRENMIRAMEWLVRDAQPNDSLFFHYSGHGGQTKDLDGDEEDGFDEVVYPVDYVENGHITDSDMHDIMVKPLPAGCRLTAIYDSCHSGTALDLPYVYSTEGKIKEPNLAAEIGQGLLGAVTSYARGDMGGVLQSAMGIFKSATSSTKAEKIAKATRTSPADVISWSGCKDDQTSADTQEAGEATGAMSFAFVSSLRQNPQQSYQQLLNSVRDILRANYSQKPQLSSSHPIDTDLLFIC</sequence>
<dbReference type="PANTHER" id="PTHR48104:SF30">
    <property type="entry name" value="METACASPASE-1"/>
    <property type="match status" value="1"/>
</dbReference>
<comment type="similarity">
    <text evidence="1">Belongs to the peptidase C14B family.</text>
</comment>
<feature type="domain" description="Peptidase C14 caspase" evidence="5">
    <location>
        <begin position="112"/>
        <end position="397"/>
    </location>
</feature>